<comment type="caution">
    <text evidence="1">The sequence shown here is derived from an EMBL/GenBank/DDBJ whole genome shotgun (WGS) entry which is preliminary data.</text>
</comment>
<dbReference type="AlphaFoldDB" id="A0AAD5MA76"/>
<name>A0AAD5MA76_PARTN</name>
<accession>A0AAD5MA76</accession>
<evidence type="ECO:0000313" key="1">
    <source>
        <dbReference type="EMBL" id="KAJ1353288.1"/>
    </source>
</evidence>
<sequence length="66" mass="7496">MDNLQSVGHLIEFISQIRLESWSHWAQEISSHCLCSLLIPTYIDLNAHSNFAPMTGLNFGQTHEIV</sequence>
<dbReference type="EMBL" id="JAHQIW010001664">
    <property type="protein sequence ID" value="KAJ1353288.1"/>
    <property type="molecule type" value="Genomic_DNA"/>
</dbReference>
<reference evidence="1" key="1">
    <citation type="submission" date="2021-06" db="EMBL/GenBank/DDBJ databases">
        <title>Parelaphostrongylus tenuis whole genome reference sequence.</title>
        <authorList>
            <person name="Garwood T.J."/>
            <person name="Larsen P.A."/>
            <person name="Fountain-Jones N.M."/>
            <person name="Garbe J.R."/>
            <person name="Macchietto M.G."/>
            <person name="Kania S.A."/>
            <person name="Gerhold R.W."/>
            <person name="Richards J.E."/>
            <person name="Wolf T.M."/>
        </authorList>
    </citation>
    <scope>NUCLEOTIDE SEQUENCE</scope>
    <source>
        <strain evidence="1">MNPRO001-30</strain>
        <tissue evidence="1">Meninges</tissue>
    </source>
</reference>
<gene>
    <name evidence="1" type="ORF">KIN20_009887</name>
</gene>
<dbReference type="Proteomes" id="UP001196413">
    <property type="component" value="Unassembled WGS sequence"/>
</dbReference>
<keyword evidence="2" id="KW-1185">Reference proteome</keyword>
<proteinExistence type="predicted"/>
<organism evidence="1 2">
    <name type="scientific">Parelaphostrongylus tenuis</name>
    <name type="common">Meningeal worm</name>
    <dbReference type="NCBI Taxonomy" id="148309"/>
    <lineage>
        <taxon>Eukaryota</taxon>
        <taxon>Metazoa</taxon>
        <taxon>Ecdysozoa</taxon>
        <taxon>Nematoda</taxon>
        <taxon>Chromadorea</taxon>
        <taxon>Rhabditida</taxon>
        <taxon>Rhabditina</taxon>
        <taxon>Rhabditomorpha</taxon>
        <taxon>Strongyloidea</taxon>
        <taxon>Metastrongylidae</taxon>
        <taxon>Parelaphostrongylus</taxon>
    </lineage>
</organism>
<evidence type="ECO:0000313" key="2">
    <source>
        <dbReference type="Proteomes" id="UP001196413"/>
    </source>
</evidence>
<protein>
    <submittedName>
        <fullName evidence="1">Uncharacterized protein</fullName>
    </submittedName>
</protein>